<dbReference type="InterPro" id="IPR059000">
    <property type="entry name" value="ATPase_P-type_domA"/>
</dbReference>
<dbReference type="Pfam" id="PF00122">
    <property type="entry name" value="E1-E2_ATPase"/>
    <property type="match status" value="1"/>
</dbReference>
<name>A0A7C2P2G4_9PLAN</name>
<evidence type="ECO:0000256" key="9">
    <source>
        <dbReference type="ARBA" id="ARBA00023136"/>
    </source>
</evidence>
<evidence type="ECO:0000256" key="5">
    <source>
        <dbReference type="ARBA" id="ARBA00022741"/>
    </source>
</evidence>
<dbReference type="GO" id="GO:0046872">
    <property type="term" value="F:metal ion binding"/>
    <property type="evidence" value="ECO:0007669"/>
    <property type="project" value="UniProtKB-KW"/>
</dbReference>
<reference evidence="12" key="1">
    <citation type="journal article" date="2020" name="mSystems">
        <title>Genome- and Community-Level Interaction Insights into Carbon Utilization and Element Cycling Functions of Hydrothermarchaeota in Hydrothermal Sediment.</title>
        <authorList>
            <person name="Zhou Z."/>
            <person name="Liu Y."/>
            <person name="Xu W."/>
            <person name="Pan J."/>
            <person name="Luo Z.H."/>
            <person name="Li M."/>
        </authorList>
    </citation>
    <scope>NUCLEOTIDE SEQUENCE [LARGE SCALE GENOMIC DNA]</scope>
    <source>
        <strain evidence="12">SpSt-339</strain>
    </source>
</reference>
<keyword evidence="6" id="KW-0067">ATP-binding</keyword>
<dbReference type="PANTHER" id="PTHR42861">
    <property type="entry name" value="CALCIUM-TRANSPORTING ATPASE"/>
    <property type="match status" value="1"/>
</dbReference>
<dbReference type="InterPro" id="IPR008250">
    <property type="entry name" value="ATPase_P-typ_transduc_dom_A_sf"/>
</dbReference>
<feature type="transmembrane region" description="Helical" evidence="10">
    <location>
        <begin position="68"/>
        <end position="86"/>
    </location>
</feature>
<evidence type="ECO:0000256" key="3">
    <source>
        <dbReference type="ARBA" id="ARBA00022692"/>
    </source>
</evidence>
<dbReference type="Gene3D" id="2.70.150.10">
    <property type="entry name" value="Calcium-transporting ATPase, cytoplasmic transduction domain A"/>
    <property type="match status" value="1"/>
</dbReference>
<evidence type="ECO:0000256" key="2">
    <source>
        <dbReference type="ARBA" id="ARBA00022475"/>
    </source>
</evidence>
<dbReference type="SUPFAM" id="SSF81665">
    <property type="entry name" value="Calcium ATPase, transmembrane domain M"/>
    <property type="match status" value="1"/>
</dbReference>
<evidence type="ECO:0000313" key="12">
    <source>
        <dbReference type="EMBL" id="HEN14813.1"/>
    </source>
</evidence>
<evidence type="ECO:0000259" key="11">
    <source>
        <dbReference type="SMART" id="SM00831"/>
    </source>
</evidence>
<dbReference type="NCBIfam" id="TIGR01494">
    <property type="entry name" value="ATPase_P-type"/>
    <property type="match status" value="1"/>
</dbReference>
<accession>A0A7C2P2G4</accession>
<dbReference type="GO" id="GO:0016887">
    <property type="term" value="F:ATP hydrolysis activity"/>
    <property type="evidence" value="ECO:0007669"/>
    <property type="project" value="InterPro"/>
</dbReference>
<evidence type="ECO:0000256" key="10">
    <source>
        <dbReference type="SAM" id="Phobius"/>
    </source>
</evidence>
<dbReference type="SUPFAM" id="SSF81653">
    <property type="entry name" value="Calcium ATPase, transduction domain A"/>
    <property type="match status" value="1"/>
</dbReference>
<comment type="subcellular location">
    <subcellularLocation>
        <location evidence="1">Cell membrane</location>
        <topology evidence="1">Multi-pass membrane protein</topology>
    </subcellularLocation>
</comment>
<keyword evidence="4" id="KW-0479">Metal-binding</keyword>
<dbReference type="GO" id="GO:0019829">
    <property type="term" value="F:ATPase-coupled monoatomic cation transmembrane transporter activity"/>
    <property type="evidence" value="ECO:0007669"/>
    <property type="project" value="UniProtKB-ARBA"/>
</dbReference>
<keyword evidence="2" id="KW-1003">Cell membrane</keyword>
<dbReference type="GO" id="GO:0005886">
    <property type="term" value="C:plasma membrane"/>
    <property type="evidence" value="ECO:0007669"/>
    <property type="project" value="UniProtKB-SubCell"/>
</dbReference>
<keyword evidence="8 10" id="KW-1133">Transmembrane helix</keyword>
<feature type="domain" description="Cation-transporting P-type ATPase N-terminal" evidence="11">
    <location>
        <begin position="14"/>
        <end position="88"/>
    </location>
</feature>
<dbReference type="AlphaFoldDB" id="A0A7C2P2G4"/>
<keyword evidence="9 10" id="KW-0472">Membrane</keyword>
<dbReference type="EMBL" id="DSOK01000150">
    <property type="protein sequence ID" value="HEN14813.1"/>
    <property type="molecule type" value="Genomic_DNA"/>
</dbReference>
<dbReference type="GO" id="GO:0046873">
    <property type="term" value="F:metal ion transmembrane transporter activity"/>
    <property type="evidence" value="ECO:0007669"/>
    <property type="project" value="UniProtKB-ARBA"/>
</dbReference>
<dbReference type="GO" id="GO:0098662">
    <property type="term" value="P:inorganic cation transmembrane transport"/>
    <property type="evidence" value="ECO:0007669"/>
    <property type="project" value="UniProtKB-ARBA"/>
</dbReference>
<comment type="caution">
    <text evidence="12">The sequence shown here is derived from an EMBL/GenBank/DDBJ whole genome shotgun (WGS) entry which is preliminary data.</text>
</comment>
<keyword evidence="5" id="KW-0547">Nucleotide-binding</keyword>
<evidence type="ECO:0000256" key="6">
    <source>
        <dbReference type="ARBA" id="ARBA00022840"/>
    </source>
</evidence>
<dbReference type="GO" id="GO:0015662">
    <property type="term" value="F:P-type ion transporter activity"/>
    <property type="evidence" value="ECO:0007669"/>
    <property type="project" value="UniProtKB-ARBA"/>
</dbReference>
<evidence type="ECO:0000256" key="8">
    <source>
        <dbReference type="ARBA" id="ARBA00022989"/>
    </source>
</evidence>
<proteinExistence type="predicted"/>
<dbReference type="SMART" id="SM00831">
    <property type="entry name" value="Cation_ATPase_N"/>
    <property type="match status" value="1"/>
</dbReference>
<gene>
    <name evidence="12" type="ORF">ENQ76_05000</name>
</gene>
<dbReference type="Pfam" id="PF00690">
    <property type="entry name" value="Cation_ATPase_N"/>
    <property type="match status" value="1"/>
</dbReference>
<protein>
    <recommendedName>
        <fullName evidence="11">Cation-transporting P-type ATPase N-terminal domain-containing protein</fullName>
    </recommendedName>
</protein>
<dbReference type="InterPro" id="IPR023298">
    <property type="entry name" value="ATPase_P-typ_TM_dom_sf"/>
</dbReference>
<dbReference type="FunFam" id="2.70.150.10:FF:000016">
    <property type="entry name" value="Calcium-transporting P-type ATPase putative"/>
    <property type="match status" value="1"/>
</dbReference>
<evidence type="ECO:0000256" key="7">
    <source>
        <dbReference type="ARBA" id="ARBA00022967"/>
    </source>
</evidence>
<dbReference type="GO" id="GO:0005524">
    <property type="term" value="F:ATP binding"/>
    <property type="evidence" value="ECO:0007669"/>
    <property type="project" value="UniProtKB-KW"/>
</dbReference>
<evidence type="ECO:0000256" key="1">
    <source>
        <dbReference type="ARBA" id="ARBA00004651"/>
    </source>
</evidence>
<feature type="transmembrane region" description="Helical" evidence="10">
    <location>
        <begin position="256"/>
        <end position="274"/>
    </location>
</feature>
<dbReference type="InterPro" id="IPR004014">
    <property type="entry name" value="ATPase_P-typ_cation-transptr_N"/>
</dbReference>
<keyword evidence="7" id="KW-1278">Translocase</keyword>
<evidence type="ECO:0000256" key="4">
    <source>
        <dbReference type="ARBA" id="ARBA00022723"/>
    </source>
</evidence>
<keyword evidence="3 10" id="KW-0812">Transmembrane</keyword>
<sequence>MTATGSDVQTSPTPPHALSRSELLARFPVDEHAGLQSTDVESSRRQFGWNELASAPPESGWKRLLSQFHDLVIWILVVAAVVSGSLGEWVDAAAILAIVILNGVIGYLQEERAERVLAALKKLSAPQAKVLRDGVLRSLPAAEVVPGDILQLDAGDNVPADARLLRAFSLSIQEAALTGESVPVEKDAEACPAAEAPLGDRRNMVYLGTVVAAGKATALVVATGMKTELGRIAALLEGSRSEPTPLQRRLAELGRVLIVICLAIVALIFVLQVARGGPGWMRFCFP</sequence>
<dbReference type="InterPro" id="IPR001757">
    <property type="entry name" value="P_typ_ATPase"/>
</dbReference>
<dbReference type="Gene3D" id="1.20.1110.10">
    <property type="entry name" value="Calcium-transporting ATPase, transmembrane domain"/>
    <property type="match status" value="1"/>
</dbReference>
<organism evidence="12">
    <name type="scientific">Schlesneria paludicola</name>
    <dbReference type="NCBI Taxonomy" id="360056"/>
    <lineage>
        <taxon>Bacteria</taxon>
        <taxon>Pseudomonadati</taxon>
        <taxon>Planctomycetota</taxon>
        <taxon>Planctomycetia</taxon>
        <taxon>Planctomycetales</taxon>
        <taxon>Planctomycetaceae</taxon>
        <taxon>Schlesneria</taxon>
    </lineage>
</organism>